<reference evidence="3 4" key="1">
    <citation type="journal article" date="2019" name="Int. J. Syst. Evol. Microbiol.">
        <title>The Global Catalogue of Microorganisms (GCM) 10K type strain sequencing project: providing services to taxonomists for standard genome sequencing and annotation.</title>
        <authorList>
            <consortium name="The Broad Institute Genomics Platform"/>
            <consortium name="The Broad Institute Genome Sequencing Center for Infectious Disease"/>
            <person name="Wu L."/>
            <person name="Ma J."/>
        </authorList>
    </citation>
    <scope>NUCLEOTIDE SEQUENCE [LARGE SCALE GENOMIC DNA]</scope>
    <source>
        <strain evidence="3 4">JCM 16013</strain>
    </source>
</reference>
<dbReference type="Pfam" id="PF01878">
    <property type="entry name" value="EVE"/>
    <property type="match status" value="1"/>
</dbReference>
<comment type="caution">
    <text evidence="3">The sequence shown here is derived from an EMBL/GenBank/DDBJ whole genome shotgun (WGS) entry which is preliminary data.</text>
</comment>
<dbReference type="CDD" id="cd21132">
    <property type="entry name" value="EVE-like"/>
    <property type="match status" value="1"/>
</dbReference>
<dbReference type="Proteomes" id="UP001499854">
    <property type="component" value="Unassembled WGS sequence"/>
</dbReference>
<accession>A0ABN2RXX1</accession>
<dbReference type="EMBL" id="BAAAQM010000023">
    <property type="protein sequence ID" value="GAA1976926.1"/>
    <property type="molecule type" value="Genomic_DNA"/>
</dbReference>
<evidence type="ECO:0000256" key="1">
    <source>
        <dbReference type="HAMAP-Rule" id="MF_00771"/>
    </source>
</evidence>
<name>A0ABN2RXX1_9ACTN</name>
<feature type="domain" description="EVE" evidence="2">
    <location>
        <begin position="4"/>
        <end position="134"/>
    </location>
</feature>
<evidence type="ECO:0000259" key="2">
    <source>
        <dbReference type="Pfam" id="PF01878"/>
    </source>
</evidence>
<dbReference type="HAMAP" id="MF_00771">
    <property type="entry name" value="UPF0310"/>
    <property type="match status" value="1"/>
</dbReference>
<dbReference type="NCBIfam" id="NF002616">
    <property type="entry name" value="PRK02268.1-2"/>
    <property type="match status" value="1"/>
</dbReference>
<dbReference type="InterPro" id="IPR022996">
    <property type="entry name" value="UPF0310"/>
</dbReference>
<proteinExistence type="inferred from homology"/>
<keyword evidence="4" id="KW-1185">Reference proteome</keyword>
<evidence type="ECO:0000313" key="3">
    <source>
        <dbReference type="EMBL" id="GAA1976926.1"/>
    </source>
</evidence>
<comment type="similarity">
    <text evidence="1">Belongs to the UPF0310 family.</text>
</comment>
<dbReference type="InterPro" id="IPR002740">
    <property type="entry name" value="EVE_domain"/>
</dbReference>
<dbReference type="InterPro" id="IPR015947">
    <property type="entry name" value="PUA-like_sf"/>
</dbReference>
<organism evidence="3 4">
    <name type="scientific">Catenulispora subtropica</name>
    <dbReference type="NCBI Taxonomy" id="450798"/>
    <lineage>
        <taxon>Bacteria</taxon>
        <taxon>Bacillati</taxon>
        <taxon>Actinomycetota</taxon>
        <taxon>Actinomycetes</taxon>
        <taxon>Catenulisporales</taxon>
        <taxon>Catenulisporaceae</taxon>
        <taxon>Catenulispora</taxon>
    </lineage>
</organism>
<dbReference type="SUPFAM" id="SSF88697">
    <property type="entry name" value="PUA domain-like"/>
    <property type="match status" value="1"/>
</dbReference>
<dbReference type="RefSeq" id="WP_344658728.1">
    <property type="nucleotide sequence ID" value="NZ_BAAAQM010000023.1"/>
</dbReference>
<gene>
    <name evidence="3" type="ORF">GCM10009838_41560</name>
</gene>
<protein>
    <recommendedName>
        <fullName evidence="1">UPF0310 protein GCM10009838_41560</fullName>
    </recommendedName>
</protein>
<sequence>MSTRYWLGVVCRDHVRRGTGLGIAQLGHGKRTGLARLSPGDWLVYYSPRTSLRGGAPLQAFTALGEVVDDVIWQADEGAFQPWRRRVRYLPDAVEAPIAGFGGRLDLTSGPNWGYQLRRGLVELTPSDFARIRSAMVGS</sequence>
<dbReference type="Gene3D" id="3.10.590.10">
    <property type="entry name" value="ph1033 like domains"/>
    <property type="match status" value="1"/>
</dbReference>
<evidence type="ECO:0000313" key="4">
    <source>
        <dbReference type="Proteomes" id="UP001499854"/>
    </source>
</evidence>